<reference evidence="3" key="1">
    <citation type="submission" date="2018-09" db="EMBL/GenBank/DDBJ databases">
        <authorList>
            <person name="Zhu H."/>
        </authorList>
    </citation>
    <scope>NUCLEOTIDE SEQUENCE [LARGE SCALE GENOMIC DNA]</scope>
    <source>
        <strain evidence="3">K2R23-3</strain>
    </source>
</reference>
<dbReference type="KEGG" id="paek:D3873_04170"/>
<dbReference type="Gene3D" id="3.30.930.20">
    <property type="entry name" value="Protein of unknown function DUF1054"/>
    <property type="match status" value="1"/>
</dbReference>
<dbReference type="OrthoDB" id="9812818at2"/>
<accession>A0A385YU69</accession>
<dbReference type="Proteomes" id="UP000265725">
    <property type="component" value="Chromosome"/>
</dbReference>
<evidence type="ECO:0000313" key="3">
    <source>
        <dbReference type="Proteomes" id="UP000265725"/>
    </source>
</evidence>
<comment type="similarity">
    <text evidence="1">Belongs to the UPF0637 family.</text>
</comment>
<name>A0A385YU69_9BACL</name>
<dbReference type="SUPFAM" id="SSF142913">
    <property type="entry name" value="YktB/PF0168-like"/>
    <property type="match status" value="1"/>
</dbReference>
<dbReference type="InterPro" id="IPR009403">
    <property type="entry name" value="UPF0637"/>
</dbReference>
<dbReference type="RefSeq" id="WP_119882853.1">
    <property type="nucleotide sequence ID" value="NZ_CP032418.1"/>
</dbReference>
<sequence>MIPAFTKSDFEVFEVDGLEQRMQALTEIVRPKFQQFGDRYKTYFTESFGNEFHVHIAKHLRRTVNPPKDSWVALAPNKRGYKAIPHFQIGLWGSHAFIILAVIYEAKDKSLMAERLLKKLPTLKKLPADFVVSGDHMSPEGVTLKDAKKEILESLLVRLRDVKKGEFVIGRHIPREEAITMSDEEFAKLIEETFEKLLPVYNILNGVK</sequence>
<proteinExistence type="inferred from homology"/>
<evidence type="ECO:0000256" key="1">
    <source>
        <dbReference type="HAMAP-Rule" id="MF_01851"/>
    </source>
</evidence>
<dbReference type="Pfam" id="PF06335">
    <property type="entry name" value="DUF1054"/>
    <property type="match status" value="1"/>
</dbReference>
<organism evidence="2 3">
    <name type="scientific">Paenisporosarcina cavernae</name>
    <dbReference type="NCBI Taxonomy" id="2320858"/>
    <lineage>
        <taxon>Bacteria</taxon>
        <taxon>Bacillati</taxon>
        <taxon>Bacillota</taxon>
        <taxon>Bacilli</taxon>
        <taxon>Bacillales</taxon>
        <taxon>Caryophanaceae</taxon>
        <taxon>Paenisporosarcina</taxon>
    </lineage>
</organism>
<keyword evidence="3" id="KW-1185">Reference proteome</keyword>
<dbReference type="PIRSF" id="PIRSF021332">
    <property type="entry name" value="DUF1054"/>
    <property type="match status" value="1"/>
</dbReference>
<gene>
    <name evidence="2" type="ORF">D3873_04170</name>
</gene>
<dbReference type="EMBL" id="CP032418">
    <property type="protein sequence ID" value="AYC29112.1"/>
    <property type="molecule type" value="Genomic_DNA"/>
</dbReference>
<dbReference type="InterPro" id="IPR053707">
    <property type="entry name" value="UPF0637_domain_sf"/>
</dbReference>
<dbReference type="HAMAP" id="MF_01851">
    <property type="entry name" value="UPF0637"/>
    <property type="match status" value="1"/>
</dbReference>
<evidence type="ECO:0000313" key="2">
    <source>
        <dbReference type="EMBL" id="AYC29112.1"/>
    </source>
</evidence>
<protein>
    <recommendedName>
        <fullName evidence="1">UPF0637 protein D3873_04170</fullName>
    </recommendedName>
</protein>
<dbReference type="AlphaFoldDB" id="A0A385YU69"/>